<evidence type="ECO:0000313" key="5">
    <source>
        <dbReference type="Proteomes" id="UP000236333"/>
    </source>
</evidence>
<feature type="region of interest" description="Disordered" evidence="2">
    <location>
        <begin position="97"/>
        <end position="163"/>
    </location>
</feature>
<evidence type="ECO:0000256" key="1">
    <source>
        <dbReference type="SAM" id="Coils"/>
    </source>
</evidence>
<dbReference type="AlphaFoldDB" id="A0A2J8A513"/>
<proteinExistence type="predicted"/>
<feature type="region of interest" description="Disordered" evidence="2">
    <location>
        <begin position="44"/>
        <end position="64"/>
    </location>
</feature>
<protein>
    <recommendedName>
        <fullName evidence="3">TATA element modulatory factor 1 TATA binding domain-containing protein</fullName>
    </recommendedName>
</protein>
<name>A0A2J8A513_9CHLO</name>
<keyword evidence="1" id="KW-0175">Coiled coil</keyword>
<reference evidence="4 5" key="1">
    <citation type="journal article" date="2017" name="Mol. Biol. Evol.">
        <title>The 4-celled Tetrabaena socialis nuclear genome reveals the essential components for genetic control of cell number at the origin of multicellularity in the volvocine lineage.</title>
        <authorList>
            <person name="Featherston J."/>
            <person name="Arakaki Y."/>
            <person name="Hanschen E.R."/>
            <person name="Ferris P.J."/>
            <person name="Michod R.E."/>
            <person name="Olson B.J.S.C."/>
            <person name="Nozaki H."/>
            <person name="Durand P.M."/>
        </authorList>
    </citation>
    <scope>NUCLEOTIDE SEQUENCE [LARGE SCALE GENOMIC DNA]</scope>
    <source>
        <strain evidence="4 5">NIES-571</strain>
    </source>
</reference>
<evidence type="ECO:0000313" key="4">
    <source>
        <dbReference type="EMBL" id="PNH07606.1"/>
    </source>
</evidence>
<feature type="domain" description="TATA element modulatory factor 1 TATA binding" evidence="3">
    <location>
        <begin position="165"/>
        <end position="204"/>
    </location>
</feature>
<comment type="caution">
    <text evidence="4">The sequence shown here is derived from an EMBL/GenBank/DDBJ whole genome shotgun (WGS) entry which is preliminary data.</text>
</comment>
<feature type="region of interest" description="Disordered" evidence="2">
    <location>
        <begin position="210"/>
        <end position="231"/>
    </location>
</feature>
<sequence length="231" mass="23997">MGIVLGPTPPALFSYFWRGVGELFVLGAAKSPPVVATPARSCSSSSDGACSPNDDCSPNSSSTSSCKSICFDEPYMEADAEAEPARTKGTVYGWRHSRSSDMSPIAHTPRPSTPMGAACTSSPFVASPASFLSRAPSTPLADHSPPPPPPTNTPFASSEAGGEEALRAKLEIALELLGEREETLEDLRSELQELRTIYREHVTMLVAKAAGAPEQPGGGKLGAAAAGTHSP</sequence>
<dbReference type="Pfam" id="PF12325">
    <property type="entry name" value="TMF_TATA_bd"/>
    <property type="match status" value="1"/>
</dbReference>
<keyword evidence="5" id="KW-1185">Reference proteome</keyword>
<dbReference type="InterPro" id="IPR022091">
    <property type="entry name" value="TMF_TATA-bd"/>
</dbReference>
<dbReference type="Proteomes" id="UP000236333">
    <property type="component" value="Unassembled WGS sequence"/>
</dbReference>
<evidence type="ECO:0000256" key="2">
    <source>
        <dbReference type="SAM" id="MobiDB-lite"/>
    </source>
</evidence>
<organism evidence="4 5">
    <name type="scientific">Tetrabaena socialis</name>
    <dbReference type="NCBI Taxonomy" id="47790"/>
    <lineage>
        <taxon>Eukaryota</taxon>
        <taxon>Viridiplantae</taxon>
        <taxon>Chlorophyta</taxon>
        <taxon>core chlorophytes</taxon>
        <taxon>Chlorophyceae</taxon>
        <taxon>CS clade</taxon>
        <taxon>Chlamydomonadales</taxon>
        <taxon>Tetrabaenaceae</taxon>
        <taxon>Tetrabaena</taxon>
    </lineage>
</organism>
<evidence type="ECO:0000259" key="3">
    <source>
        <dbReference type="Pfam" id="PF12325"/>
    </source>
</evidence>
<feature type="coiled-coil region" evidence="1">
    <location>
        <begin position="170"/>
        <end position="204"/>
    </location>
</feature>
<feature type="compositionally biased region" description="Low complexity" evidence="2">
    <location>
        <begin position="222"/>
        <end position="231"/>
    </location>
</feature>
<accession>A0A2J8A513</accession>
<gene>
    <name evidence="4" type="ORF">TSOC_005950</name>
</gene>
<dbReference type="EMBL" id="PGGS01000172">
    <property type="protein sequence ID" value="PNH07606.1"/>
    <property type="molecule type" value="Genomic_DNA"/>
</dbReference>